<keyword evidence="6 7" id="KW-0472">Membrane</keyword>
<dbReference type="AlphaFoldDB" id="A6DJM7"/>
<keyword evidence="5 7" id="KW-1133">Transmembrane helix</keyword>
<dbReference type="eggNOG" id="COG1459">
    <property type="taxonomic scope" value="Bacteria"/>
</dbReference>
<evidence type="ECO:0000256" key="3">
    <source>
        <dbReference type="ARBA" id="ARBA00022475"/>
    </source>
</evidence>
<dbReference type="EMBL" id="ABCK01000006">
    <property type="protein sequence ID" value="EDM28101.1"/>
    <property type="molecule type" value="Genomic_DNA"/>
</dbReference>
<dbReference type="InterPro" id="IPR042094">
    <property type="entry name" value="T2SS_GspF_sf"/>
</dbReference>
<feature type="domain" description="Type II secretion system protein GspF" evidence="8">
    <location>
        <begin position="64"/>
        <end position="187"/>
    </location>
</feature>
<sequence>MPLHRFKVLDSSGAQQEVSIDAQSRDSALGRLRSQQMTYLAYLGEGQKGKARFSSSKGIKLEEFTENLSSLLKAGVTLERSLEIIEESLENEHGRAFVGHLRQGLHEGQKFSVLVGDRPEFFPKIYTHLVMVGEESGTLSAVLERLHIYLQEKKETRSYVISASVYPLIVGFISLSVLVFMLAFIVPQFAQTFAKAKTEPSGLAAILFDVSFFLKDNFAILGVSTLLALAGFIYFLKSENLKEIKDQLFLKIPFLRKFIVTAELSTFFRTLGIMIGNGVHMLKAVQISEKVINNSQIRQDFSQLPAQLRQGKSLSSALSSIDYISGTTGKMFTVGEETGKIDEMVERVAEAYEKSLKQTIKNFLSAFEPLVMIFLGGSVGLIVITMFLAISDLTNLA</sequence>
<proteinExistence type="inferred from homology"/>
<dbReference type="Gene3D" id="1.20.81.30">
    <property type="entry name" value="Type II secretion system (T2SS), domain F"/>
    <property type="match status" value="2"/>
</dbReference>
<comment type="subcellular location">
    <subcellularLocation>
        <location evidence="1">Cell membrane</location>
        <topology evidence="1">Multi-pass membrane protein</topology>
    </subcellularLocation>
</comment>
<dbReference type="PRINTS" id="PR00812">
    <property type="entry name" value="BCTERIALGSPF"/>
</dbReference>
<protein>
    <submittedName>
        <fullName evidence="9">General secretion pathway protein F</fullName>
    </submittedName>
</protein>
<feature type="domain" description="Type II secretion system protein GspF" evidence="8">
    <location>
        <begin position="267"/>
        <end position="388"/>
    </location>
</feature>
<dbReference type="InterPro" id="IPR018076">
    <property type="entry name" value="T2SS_GspF_dom"/>
</dbReference>
<evidence type="ECO:0000256" key="6">
    <source>
        <dbReference type="ARBA" id="ARBA00023136"/>
    </source>
</evidence>
<dbReference type="PANTHER" id="PTHR30012:SF0">
    <property type="entry name" value="TYPE II SECRETION SYSTEM PROTEIN F-RELATED"/>
    <property type="match status" value="1"/>
</dbReference>
<evidence type="ECO:0000256" key="1">
    <source>
        <dbReference type="ARBA" id="ARBA00004651"/>
    </source>
</evidence>
<dbReference type="InterPro" id="IPR003004">
    <property type="entry name" value="GspF/PilC"/>
</dbReference>
<name>A6DJM7_9BACT</name>
<dbReference type="Pfam" id="PF00482">
    <property type="entry name" value="T2SSF"/>
    <property type="match status" value="2"/>
</dbReference>
<keyword evidence="10" id="KW-1185">Reference proteome</keyword>
<accession>A6DJM7</accession>
<dbReference type="STRING" id="313628.LNTAR_12131"/>
<feature type="transmembrane region" description="Helical" evidence="7">
    <location>
        <begin position="159"/>
        <end position="186"/>
    </location>
</feature>
<dbReference type="GO" id="GO:0005886">
    <property type="term" value="C:plasma membrane"/>
    <property type="evidence" value="ECO:0007669"/>
    <property type="project" value="UniProtKB-SubCell"/>
</dbReference>
<keyword evidence="3" id="KW-1003">Cell membrane</keyword>
<organism evidence="9 10">
    <name type="scientific">Lentisphaera araneosa HTCC2155</name>
    <dbReference type="NCBI Taxonomy" id="313628"/>
    <lineage>
        <taxon>Bacteria</taxon>
        <taxon>Pseudomonadati</taxon>
        <taxon>Lentisphaerota</taxon>
        <taxon>Lentisphaeria</taxon>
        <taxon>Lentisphaerales</taxon>
        <taxon>Lentisphaeraceae</taxon>
        <taxon>Lentisphaera</taxon>
    </lineage>
</organism>
<dbReference type="PANTHER" id="PTHR30012">
    <property type="entry name" value="GENERAL SECRETION PATHWAY PROTEIN"/>
    <property type="match status" value="1"/>
</dbReference>
<evidence type="ECO:0000256" key="7">
    <source>
        <dbReference type="SAM" id="Phobius"/>
    </source>
</evidence>
<evidence type="ECO:0000256" key="5">
    <source>
        <dbReference type="ARBA" id="ARBA00022989"/>
    </source>
</evidence>
<comment type="similarity">
    <text evidence="2">Belongs to the GSP F family.</text>
</comment>
<feature type="transmembrane region" description="Helical" evidence="7">
    <location>
        <begin position="370"/>
        <end position="390"/>
    </location>
</feature>
<evidence type="ECO:0000256" key="4">
    <source>
        <dbReference type="ARBA" id="ARBA00022692"/>
    </source>
</evidence>
<dbReference type="OrthoDB" id="9805682at2"/>
<keyword evidence="4 7" id="KW-0812">Transmembrane</keyword>
<evidence type="ECO:0000256" key="2">
    <source>
        <dbReference type="ARBA" id="ARBA00005745"/>
    </source>
</evidence>
<evidence type="ECO:0000259" key="8">
    <source>
        <dbReference type="Pfam" id="PF00482"/>
    </source>
</evidence>
<evidence type="ECO:0000313" key="9">
    <source>
        <dbReference type="EMBL" id="EDM28101.1"/>
    </source>
</evidence>
<gene>
    <name evidence="9" type="ORF">LNTAR_12131</name>
</gene>
<feature type="transmembrane region" description="Helical" evidence="7">
    <location>
        <begin position="218"/>
        <end position="236"/>
    </location>
</feature>
<dbReference type="Proteomes" id="UP000004947">
    <property type="component" value="Unassembled WGS sequence"/>
</dbReference>
<evidence type="ECO:0000313" key="10">
    <source>
        <dbReference type="Proteomes" id="UP000004947"/>
    </source>
</evidence>
<dbReference type="RefSeq" id="WP_007278094.1">
    <property type="nucleotide sequence ID" value="NZ_ABCK01000006.1"/>
</dbReference>
<comment type="caution">
    <text evidence="9">The sequence shown here is derived from an EMBL/GenBank/DDBJ whole genome shotgun (WGS) entry which is preliminary data.</text>
</comment>
<reference evidence="9 10" key="1">
    <citation type="journal article" date="2010" name="J. Bacteriol.">
        <title>Genome sequence of Lentisphaera araneosa HTCC2155T, the type species of the order Lentisphaerales in the phylum Lentisphaerae.</title>
        <authorList>
            <person name="Thrash J.C."/>
            <person name="Cho J.C."/>
            <person name="Vergin K.L."/>
            <person name="Morris R.M."/>
            <person name="Giovannoni S.J."/>
        </authorList>
    </citation>
    <scope>NUCLEOTIDE SEQUENCE [LARGE SCALE GENOMIC DNA]</scope>
    <source>
        <strain evidence="9 10">HTCC2155</strain>
    </source>
</reference>